<evidence type="ECO:0000313" key="2">
    <source>
        <dbReference type="EMBL" id="AFZ79135.1"/>
    </source>
</evidence>
<dbReference type="AlphaFoldDB" id="L0AUA2"/>
<name>L0AUA2_THEEQ</name>
<dbReference type="Proteomes" id="UP000031512">
    <property type="component" value="Chromosome 1"/>
</dbReference>
<dbReference type="VEuPathDB" id="PiroplasmaDB:BEWA_019810"/>
<dbReference type="KEGG" id="beq:BEWA_019810"/>
<proteinExistence type="predicted"/>
<accession>L0AUA2</accession>
<dbReference type="Pfam" id="PF10382">
    <property type="entry name" value="ZGRF1-like_N"/>
    <property type="match status" value="1"/>
</dbReference>
<evidence type="ECO:0000313" key="3">
    <source>
        <dbReference type="Proteomes" id="UP000031512"/>
    </source>
</evidence>
<evidence type="ECO:0000259" key="1">
    <source>
        <dbReference type="Pfam" id="PF10382"/>
    </source>
</evidence>
<dbReference type="GeneID" id="15806954"/>
<dbReference type="EMBL" id="CP001669">
    <property type="protein sequence ID" value="AFZ79135.1"/>
    <property type="molecule type" value="Genomic_DNA"/>
</dbReference>
<gene>
    <name evidence="2" type="ORF">BEWA_019810</name>
</gene>
<protein>
    <recommendedName>
        <fullName evidence="1">5'-3' DNA helicase ZGRF1-like N-terminal domain-containing protein</fullName>
    </recommendedName>
</protein>
<organism evidence="2 3">
    <name type="scientific">Theileria equi strain WA</name>
    <dbReference type="NCBI Taxonomy" id="1537102"/>
    <lineage>
        <taxon>Eukaryota</taxon>
        <taxon>Sar</taxon>
        <taxon>Alveolata</taxon>
        <taxon>Apicomplexa</taxon>
        <taxon>Aconoidasida</taxon>
        <taxon>Piroplasmida</taxon>
        <taxon>Theileriidae</taxon>
        <taxon>Theileria</taxon>
    </lineage>
</organism>
<dbReference type="InterPro" id="IPR018838">
    <property type="entry name" value="ZGRF1-like_N"/>
</dbReference>
<dbReference type="RefSeq" id="XP_004828801.1">
    <property type="nucleotide sequence ID" value="XM_004828744.1"/>
</dbReference>
<keyword evidence="3" id="KW-1185">Reference proteome</keyword>
<sequence>MGTMSVTTYYCYYTTNVTAKRKKWHDGIAVAKATHGFVRLALYEYDAIEDKRGKSIDNLDIFNETHNSLSRKEFTTPWHIIEVANISGSNSMDQKKIGRSTPLSICSGFMKKQTDTTYRQNPPYNHYISNYSQPSPISSIDELKEIHDISNAENIDVRDIVRKINVMLDGI</sequence>
<reference evidence="2 3" key="1">
    <citation type="journal article" date="2012" name="BMC Genomics">
        <title>Comparative genomic analysis and phylogenetic position of Theileria equi.</title>
        <authorList>
            <person name="Kappmeyer L.S."/>
            <person name="Thiagarajan M."/>
            <person name="Herndon D.R."/>
            <person name="Ramsay J.D."/>
            <person name="Caler E."/>
            <person name="Djikeng A."/>
            <person name="Gillespie J.J."/>
            <person name="Lau A.O."/>
            <person name="Roalson E.H."/>
            <person name="Silva J.C."/>
            <person name="Silva M.G."/>
            <person name="Suarez C.E."/>
            <person name="Ueti M.W."/>
            <person name="Nene V.M."/>
            <person name="Mealey R.H."/>
            <person name="Knowles D.P."/>
            <person name="Brayton K.A."/>
        </authorList>
    </citation>
    <scope>NUCLEOTIDE SEQUENCE [LARGE SCALE GENOMIC DNA]</scope>
    <source>
        <strain evidence="2 3">WA</strain>
    </source>
</reference>
<dbReference type="eggNOG" id="ENOG502QXRD">
    <property type="taxonomic scope" value="Eukaryota"/>
</dbReference>
<feature type="domain" description="5'-3' DNA helicase ZGRF1-like N-terminal" evidence="1">
    <location>
        <begin position="6"/>
        <end position="90"/>
    </location>
</feature>